<dbReference type="EMBL" id="KZ452013">
    <property type="protein sequence ID" value="PKA51556.1"/>
    <property type="molecule type" value="Genomic_DNA"/>
</dbReference>
<sequence length="132" mass="14844">MSSVRSMFQDLDESQKLQVKLGDDKQVEVEGKYTLVIKTAQGNTKYFDNIFFVLKLTNNLLSIGQLVASGCSILFDNATCKIKDKESGQIIIDIQMTSNNIFSLKILSIGNHVLIVEKMNKSIFLLWASSYQ</sequence>
<dbReference type="AlphaFoldDB" id="A0A2I0A7N2"/>
<evidence type="ECO:0000313" key="3">
    <source>
        <dbReference type="Proteomes" id="UP000236161"/>
    </source>
</evidence>
<evidence type="ECO:0000259" key="1">
    <source>
        <dbReference type="Pfam" id="PF22936"/>
    </source>
</evidence>
<reference evidence="2 3" key="1">
    <citation type="journal article" date="2017" name="Nature">
        <title>The Apostasia genome and the evolution of orchids.</title>
        <authorList>
            <person name="Zhang G.Q."/>
            <person name="Liu K.W."/>
            <person name="Li Z."/>
            <person name="Lohaus R."/>
            <person name="Hsiao Y.Y."/>
            <person name="Niu S.C."/>
            <person name="Wang J.Y."/>
            <person name="Lin Y.C."/>
            <person name="Xu Q."/>
            <person name="Chen L.J."/>
            <person name="Yoshida K."/>
            <person name="Fujiwara S."/>
            <person name="Wang Z.W."/>
            <person name="Zhang Y.Q."/>
            <person name="Mitsuda N."/>
            <person name="Wang M."/>
            <person name="Liu G.H."/>
            <person name="Pecoraro L."/>
            <person name="Huang H.X."/>
            <person name="Xiao X.J."/>
            <person name="Lin M."/>
            <person name="Wu X.Y."/>
            <person name="Wu W.L."/>
            <person name="Chen Y.Y."/>
            <person name="Chang S.B."/>
            <person name="Sakamoto S."/>
            <person name="Ohme-Takagi M."/>
            <person name="Yagi M."/>
            <person name="Zeng S.J."/>
            <person name="Shen C.Y."/>
            <person name="Yeh C.M."/>
            <person name="Luo Y.B."/>
            <person name="Tsai W.C."/>
            <person name="Van de Peer Y."/>
            <person name="Liu Z.J."/>
        </authorList>
    </citation>
    <scope>NUCLEOTIDE SEQUENCE [LARGE SCALE GENOMIC DNA]</scope>
    <source>
        <strain evidence="3">cv. Shenzhen</strain>
        <tissue evidence="2">Stem</tissue>
    </source>
</reference>
<dbReference type="Proteomes" id="UP000236161">
    <property type="component" value="Unassembled WGS sequence"/>
</dbReference>
<dbReference type="Pfam" id="PF22936">
    <property type="entry name" value="Pol_BBD"/>
    <property type="match status" value="1"/>
</dbReference>
<proteinExistence type="predicted"/>
<dbReference type="InterPro" id="IPR054722">
    <property type="entry name" value="PolX-like_BBD"/>
</dbReference>
<dbReference type="OrthoDB" id="778489at2759"/>
<gene>
    <name evidence="2" type="ORF">AXF42_Ash002923</name>
</gene>
<accession>A0A2I0A7N2</accession>
<protein>
    <recommendedName>
        <fullName evidence="1">Retrovirus-related Pol polyprotein from transposon TNT 1-94-like beta-barrel domain-containing protein</fullName>
    </recommendedName>
</protein>
<keyword evidence="3" id="KW-1185">Reference proteome</keyword>
<name>A0A2I0A7N2_9ASPA</name>
<feature type="domain" description="Retrovirus-related Pol polyprotein from transposon TNT 1-94-like beta-barrel" evidence="1">
    <location>
        <begin position="1"/>
        <end position="71"/>
    </location>
</feature>
<organism evidence="2 3">
    <name type="scientific">Apostasia shenzhenica</name>
    <dbReference type="NCBI Taxonomy" id="1088818"/>
    <lineage>
        <taxon>Eukaryota</taxon>
        <taxon>Viridiplantae</taxon>
        <taxon>Streptophyta</taxon>
        <taxon>Embryophyta</taxon>
        <taxon>Tracheophyta</taxon>
        <taxon>Spermatophyta</taxon>
        <taxon>Magnoliopsida</taxon>
        <taxon>Liliopsida</taxon>
        <taxon>Asparagales</taxon>
        <taxon>Orchidaceae</taxon>
        <taxon>Apostasioideae</taxon>
        <taxon>Apostasia</taxon>
    </lineage>
</organism>
<evidence type="ECO:0000313" key="2">
    <source>
        <dbReference type="EMBL" id="PKA51556.1"/>
    </source>
</evidence>